<comment type="caution">
    <text evidence="14">The sequence shown here is derived from an EMBL/GenBank/DDBJ whole genome shotgun (WGS) entry which is preliminary data.</text>
</comment>
<comment type="similarity">
    <text evidence="3">Belongs to the xanthine dehydrogenase family.</text>
</comment>
<evidence type="ECO:0000313" key="15">
    <source>
        <dbReference type="Proteomes" id="UP000265715"/>
    </source>
</evidence>
<dbReference type="NCBIfam" id="TIGR02965">
    <property type="entry name" value="xanthine_xdhB"/>
    <property type="match status" value="1"/>
</dbReference>
<dbReference type="AlphaFoldDB" id="A0A399F480"/>
<dbReference type="Proteomes" id="UP000265715">
    <property type="component" value="Unassembled WGS sequence"/>
</dbReference>
<dbReference type="InterPro" id="IPR037165">
    <property type="entry name" value="AldOxase/xan_DH_Mopterin-bd_sf"/>
</dbReference>
<dbReference type="SUPFAM" id="SSF54665">
    <property type="entry name" value="CO dehydrogenase molybdoprotein N-domain-like"/>
    <property type="match status" value="1"/>
</dbReference>
<dbReference type="GO" id="GO:0030151">
    <property type="term" value="F:molybdenum ion binding"/>
    <property type="evidence" value="ECO:0007669"/>
    <property type="project" value="InterPro"/>
</dbReference>
<dbReference type="SMART" id="SM01008">
    <property type="entry name" value="Ald_Xan_dh_C"/>
    <property type="match status" value="1"/>
</dbReference>
<dbReference type="GO" id="GO:0005506">
    <property type="term" value="F:iron ion binding"/>
    <property type="evidence" value="ECO:0007669"/>
    <property type="project" value="InterPro"/>
</dbReference>
<dbReference type="Pfam" id="PF02738">
    <property type="entry name" value="MoCoBD_1"/>
    <property type="match status" value="1"/>
</dbReference>
<keyword evidence="10" id="KW-0411">Iron-sulfur</keyword>
<comment type="cofactor">
    <cofactor evidence="12">
        <name>Mo-molybdopterin cytosine dinucleotide</name>
        <dbReference type="ChEBI" id="CHEBI:71308"/>
    </cofactor>
</comment>
<evidence type="ECO:0000313" key="14">
    <source>
        <dbReference type="EMBL" id="RIH90059.1"/>
    </source>
</evidence>
<evidence type="ECO:0000256" key="12">
    <source>
        <dbReference type="ARBA" id="ARBA00053029"/>
    </source>
</evidence>
<evidence type="ECO:0000256" key="7">
    <source>
        <dbReference type="ARBA" id="ARBA00022827"/>
    </source>
</evidence>
<keyword evidence="9" id="KW-0408">Iron</keyword>
<comment type="cofactor">
    <cofactor evidence="11">
        <name>[2Fe-2S] cluster</name>
        <dbReference type="ChEBI" id="CHEBI:190135"/>
    </cofactor>
</comment>
<protein>
    <submittedName>
        <fullName evidence="14">Putative xanthine dehydrogenase molybdenum-binding subunit XdhA</fullName>
        <ecNumber evidence="14">1.17.1.4</ecNumber>
    </submittedName>
</protein>
<keyword evidence="6" id="KW-0479">Metal-binding</keyword>
<dbReference type="InterPro" id="IPR046867">
    <property type="entry name" value="AldOxase/xan_DH_MoCoBD2"/>
</dbReference>
<keyword evidence="7" id="KW-0274">FAD</keyword>
<dbReference type="InterPro" id="IPR014309">
    <property type="entry name" value="Xanthine_DH_Mopterin-bd_su"/>
</dbReference>
<dbReference type="InterPro" id="IPR036856">
    <property type="entry name" value="Ald_Oxase/Xan_DH_a/b_sf"/>
</dbReference>
<gene>
    <name evidence="14" type="primary">xdhA</name>
    <name evidence="14" type="ORF">Mterra_00676</name>
</gene>
<evidence type="ECO:0000256" key="11">
    <source>
        <dbReference type="ARBA" id="ARBA00034078"/>
    </source>
</evidence>
<organism evidence="14 15">
    <name type="scientific">Calidithermus terrae</name>
    <dbReference type="NCBI Taxonomy" id="1408545"/>
    <lineage>
        <taxon>Bacteria</taxon>
        <taxon>Thermotogati</taxon>
        <taxon>Deinococcota</taxon>
        <taxon>Deinococci</taxon>
        <taxon>Thermales</taxon>
        <taxon>Thermaceae</taxon>
        <taxon>Calidithermus</taxon>
    </lineage>
</organism>
<dbReference type="InterPro" id="IPR008274">
    <property type="entry name" value="AldOxase/xan_DH_MoCoBD1"/>
</dbReference>
<evidence type="ECO:0000256" key="3">
    <source>
        <dbReference type="ARBA" id="ARBA00006849"/>
    </source>
</evidence>
<feature type="domain" description="Aldehyde oxidase/xanthine dehydrogenase a/b hammerhead" evidence="13">
    <location>
        <begin position="18"/>
        <end position="124"/>
    </location>
</feature>
<keyword evidence="15" id="KW-1185">Reference proteome</keyword>
<dbReference type="EC" id="1.17.1.4" evidence="14"/>
<dbReference type="Pfam" id="PF01315">
    <property type="entry name" value="Ald_Xan_dh_C"/>
    <property type="match status" value="1"/>
</dbReference>
<comment type="cofactor">
    <cofactor evidence="2">
        <name>FAD</name>
        <dbReference type="ChEBI" id="CHEBI:57692"/>
    </cofactor>
</comment>
<sequence length="778" mass="84747">MKAVGKAIPHESAVEHVTGRALYTDDLLGRFPDLLHAWPVLAPHAHARVTAFDPSRALEVPGVVTVLTAEDVPGVAQASHHHDEPLFPAEVMFHGQPVAWVLGESPEAARLGADRVHVEYEPLPALLSIEEAIAAESFLAGPLRLGRGDAAAALALSPRRLSGEVRVGGQEHFYLETHASIAHLDESGGVMVHASTQHPSETQEVVALVLGLPRSQVTVQCLRMGGGFGGKETQANPYAAVAALGAWKTRRPVRVRLPRHLDMALSGKRHPFLGRYEAGFDGEGRVLAARIELYSDGGYSLDLSEPILWRAMFHSDNAYFVPDLEVTGYVCKTHKTSQTAFRGFGGPQGMVVIEDLLDRVARTLGLPPEAVRERNFYREGQRTHYGQEVKDAGRIHAIWSELKARSGLERRRAELAAFNASSPHRKRGLAVTPVKFGISFTATFYNQAGALVLIYRDGSVQVNHGGTEMGQGVHTKVLQVAAQSLGVPLEHIRVMPTRTDKVPNTSATAASTGSDLNGAAVHQACETLKERLAPVAARYLECPPERVRFEEGRVFPEGQPERFVPFARVVETAYLERIPLFAQGYYRTPDIHFDKGKGQGKPFHYFAYGAAVSEVEVDGFTGEYRFLRTDILHDVGDSLSPLVDRGQVEGGFVQGLGWLTLEELVWDAQGRLATNGASTYKLPSWSELPEVLEVRFLERATEPGVIYGSKAVGEPPFMLAISVREALKDAVAAFGQGGVVELDAPSTPERVFWAVEKARAQKEAAARGEGPRPVHRGD</sequence>
<dbReference type="FunFam" id="3.30.365.10:FF:000002">
    <property type="entry name" value="Xanthine dehydrogenase oxidase"/>
    <property type="match status" value="1"/>
</dbReference>
<dbReference type="SUPFAM" id="SSF56003">
    <property type="entry name" value="Molybdenum cofactor-binding domain"/>
    <property type="match status" value="1"/>
</dbReference>
<dbReference type="GO" id="GO:0051537">
    <property type="term" value="F:2 iron, 2 sulfur cluster binding"/>
    <property type="evidence" value="ECO:0007669"/>
    <property type="project" value="UniProtKB-KW"/>
</dbReference>
<accession>A0A399F480</accession>
<dbReference type="PANTHER" id="PTHR45444:SF3">
    <property type="entry name" value="XANTHINE DEHYDROGENASE"/>
    <property type="match status" value="1"/>
</dbReference>
<dbReference type="InterPro" id="IPR000674">
    <property type="entry name" value="Ald_Oxase/Xan_DH_a/b"/>
</dbReference>
<keyword evidence="4" id="KW-0285">Flavoprotein</keyword>
<proteinExistence type="inferred from homology"/>
<dbReference type="Gene3D" id="3.30.365.10">
    <property type="entry name" value="Aldehyde oxidase/xanthine dehydrogenase, molybdopterin binding domain"/>
    <property type="match status" value="4"/>
</dbReference>
<keyword evidence="8 14" id="KW-0560">Oxidoreductase</keyword>
<dbReference type="EMBL" id="QXDL01000016">
    <property type="protein sequence ID" value="RIH90059.1"/>
    <property type="molecule type" value="Genomic_DNA"/>
</dbReference>
<evidence type="ECO:0000256" key="5">
    <source>
        <dbReference type="ARBA" id="ARBA00022714"/>
    </source>
</evidence>
<dbReference type="OrthoDB" id="9759099at2"/>
<evidence type="ECO:0000256" key="2">
    <source>
        <dbReference type="ARBA" id="ARBA00001974"/>
    </source>
</evidence>
<dbReference type="PANTHER" id="PTHR45444">
    <property type="entry name" value="XANTHINE DEHYDROGENASE"/>
    <property type="match status" value="1"/>
</dbReference>
<dbReference type="Gene3D" id="3.90.1170.50">
    <property type="entry name" value="Aldehyde oxidase/xanthine dehydrogenase, a/b hammerhead"/>
    <property type="match status" value="1"/>
</dbReference>
<keyword evidence="5" id="KW-0001">2Fe-2S</keyword>
<evidence type="ECO:0000256" key="4">
    <source>
        <dbReference type="ARBA" id="ARBA00022630"/>
    </source>
</evidence>
<evidence type="ECO:0000256" key="8">
    <source>
        <dbReference type="ARBA" id="ARBA00023002"/>
    </source>
</evidence>
<evidence type="ECO:0000256" key="1">
    <source>
        <dbReference type="ARBA" id="ARBA00001924"/>
    </source>
</evidence>
<evidence type="ECO:0000259" key="13">
    <source>
        <dbReference type="SMART" id="SM01008"/>
    </source>
</evidence>
<dbReference type="FunFam" id="3.30.365.10:FF:000001">
    <property type="entry name" value="Xanthine dehydrogenase oxidase"/>
    <property type="match status" value="1"/>
</dbReference>
<name>A0A399F480_9DEIN</name>
<evidence type="ECO:0000256" key="10">
    <source>
        <dbReference type="ARBA" id="ARBA00023014"/>
    </source>
</evidence>
<reference evidence="14 15" key="1">
    <citation type="submission" date="2018-08" db="EMBL/GenBank/DDBJ databases">
        <title>Meiothermus terrae DSM 26712 genome sequencing project.</title>
        <authorList>
            <person name="Da Costa M.S."/>
            <person name="Albuquerque L."/>
            <person name="Raposo P."/>
            <person name="Froufe H.J.C."/>
            <person name="Barroso C.S."/>
            <person name="Egas C."/>
        </authorList>
    </citation>
    <scope>NUCLEOTIDE SEQUENCE [LARGE SCALE GENOMIC DNA]</scope>
    <source>
        <strain evidence="14 15">DSM 26712</strain>
    </source>
</reference>
<dbReference type="GO" id="GO:0004854">
    <property type="term" value="F:xanthine dehydrogenase activity"/>
    <property type="evidence" value="ECO:0007669"/>
    <property type="project" value="UniProtKB-EC"/>
</dbReference>
<dbReference type="FunFam" id="3.30.365.10:FF:000003">
    <property type="entry name" value="Aldehyde oxidase 1"/>
    <property type="match status" value="1"/>
</dbReference>
<dbReference type="RefSeq" id="WP_119313893.1">
    <property type="nucleotide sequence ID" value="NZ_QXDL01000016.1"/>
</dbReference>
<dbReference type="InterPro" id="IPR016208">
    <property type="entry name" value="Ald_Oxase/xanthine_DH-like"/>
</dbReference>
<evidence type="ECO:0000256" key="9">
    <source>
        <dbReference type="ARBA" id="ARBA00023004"/>
    </source>
</evidence>
<evidence type="ECO:0000256" key="6">
    <source>
        <dbReference type="ARBA" id="ARBA00022723"/>
    </source>
</evidence>
<comment type="cofactor">
    <cofactor evidence="1">
        <name>Mo-molybdopterin</name>
        <dbReference type="ChEBI" id="CHEBI:71302"/>
    </cofactor>
</comment>
<dbReference type="Pfam" id="PF20256">
    <property type="entry name" value="MoCoBD_2"/>
    <property type="match status" value="1"/>
</dbReference>